<comment type="caution">
    <text evidence="1">The sequence shown here is derived from an EMBL/GenBank/DDBJ whole genome shotgun (WGS) entry which is preliminary data.</text>
</comment>
<proteinExistence type="predicted"/>
<keyword evidence="2" id="KW-1185">Reference proteome</keyword>
<name>A0A158E8V7_9BURK</name>
<dbReference type="RefSeq" id="WP_157694972.1">
    <property type="nucleotide sequence ID" value="NZ_FCNX02000029.1"/>
</dbReference>
<organism evidence="1 2">
    <name type="scientific">Caballeronia fortuita</name>
    <dbReference type="NCBI Taxonomy" id="1777138"/>
    <lineage>
        <taxon>Bacteria</taxon>
        <taxon>Pseudomonadati</taxon>
        <taxon>Pseudomonadota</taxon>
        <taxon>Betaproteobacteria</taxon>
        <taxon>Burkholderiales</taxon>
        <taxon>Burkholderiaceae</taxon>
        <taxon>Caballeronia</taxon>
    </lineage>
</organism>
<evidence type="ECO:0000313" key="2">
    <source>
        <dbReference type="Proteomes" id="UP000054903"/>
    </source>
</evidence>
<dbReference type="Proteomes" id="UP000054903">
    <property type="component" value="Unassembled WGS sequence"/>
</dbReference>
<gene>
    <name evidence="1" type="ORF">AWB77_06742</name>
</gene>
<reference evidence="1" key="1">
    <citation type="submission" date="2016-01" db="EMBL/GenBank/DDBJ databases">
        <authorList>
            <person name="Peeters C."/>
        </authorList>
    </citation>
    <scope>NUCLEOTIDE SEQUENCE</scope>
    <source>
        <strain evidence="1">LMG 29320</strain>
    </source>
</reference>
<evidence type="ECO:0000313" key="1">
    <source>
        <dbReference type="EMBL" id="SAL03224.1"/>
    </source>
</evidence>
<dbReference type="EMBL" id="FCNX02000029">
    <property type="protein sequence ID" value="SAL03224.1"/>
    <property type="molecule type" value="Genomic_DNA"/>
</dbReference>
<protein>
    <submittedName>
        <fullName evidence="1">Uncharacterized protein</fullName>
    </submittedName>
</protein>
<sequence>MKSVNVTKTQPPALTGFGAPVEDVREAELRGMQRMLSLVANSDRKDFPTIIGRMRRVLEAAQEEVAH</sequence>
<dbReference type="AlphaFoldDB" id="A0A158E8V7"/>
<accession>A0A158E8V7</accession>
<dbReference type="STRING" id="1777138.AWB77_06742"/>